<dbReference type="EMBL" id="BRXE01000054">
    <property type="protein sequence ID" value="GLB84577.1"/>
    <property type="molecule type" value="Genomic_DNA"/>
</dbReference>
<gene>
    <name evidence="2" type="ORF">Mkiyose1413_04270</name>
    <name evidence="1" type="ORF">SRL2020028_38330</name>
</gene>
<proteinExistence type="predicted"/>
<dbReference type="EMBL" id="BRZI01000002">
    <property type="protein sequence ID" value="GLD28544.1"/>
    <property type="molecule type" value="Genomic_DNA"/>
</dbReference>
<dbReference type="AlphaFoldDB" id="A0A9P3UVB7"/>
<accession>A0A9P3UVB7</accession>
<protein>
    <submittedName>
        <fullName evidence="2">Uncharacterized protein</fullName>
    </submittedName>
</protein>
<evidence type="ECO:0000313" key="1">
    <source>
        <dbReference type="EMBL" id="GLB84577.1"/>
    </source>
</evidence>
<comment type="caution">
    <text evidence="2">The sequence shown here is derived from an EMBL/GenBank/DDBJ whole genome shotgun (WGS) entry which is preliminary data.</text>
</comment>
<evidence type="ECO:0000313" key="2">
    <source>
        <dbReference type="EMBL" id="GLD28544.1"/>
    </source>
</evidence>
<dbReference type="Proteomes" id="UP001064782">
    <property type="component" value="Unassembled WGS sequence"/>
</dbReference>
<dbReference type="Proteomes" id="UP001165663">
    <property type="component" value="Unassembled WGS sequence"/>
</dbReference>
<evidence type="ECO:0000313" key="3">
    <source>
        <dbReference type="Proteomes" id="UP001064782"/>
    </source>
</evidence>
<reference evidence="2" key="1">
    <citation type="submission" date="2022-08" db="EMBL/GenBank/DDBJ databases">
        <title>Mycobacterium kiyosense sp. nov., scotochromogenic slow-glowing species isolated from respiratory specimens.</title>
        <authorList>
            <person name="Fukano H."/>
            <person name="Kazumi Y."/>
            <person name="Sakagami N."/>
            <person name="Ato M."/>
            <person name="Mitarai S."/>
            <person name="Hoshino Y."/>
        </authorList>
    </citation>
    <scope>NUCLEOTIDE SEQUENCE</scope>
    <source>
        <strain evidence="2">1413</strain>
        <strain evidence="1">SRL2020-028</strain>
    </source>
</reference>
<keyword evidence="3" id="KW-1185">Reference proteome</keyword>
<sequence length="54" mass="5755">MGAAPAAGVMSDGSDIDDLLDGLDATMLIFSGRSPARRLKGIEGETRVHRVRRD</sequence>
<organism evidence="2 3">
    <name type="scientific">Mycobacterium kiyosense</name>
    <dbReference type="NCBI Taxonomy" id="2871094"/>
    <lineage>
        <taxon>Bacteria</taxon>
        <taxon>Bacillati</taxon>
        <taxon>Actinomycetota</taxon>
        <taxon>Actinomycetes</taxon>
        <taxon>Mycobacteriales</taxon>
        <taxon>Mycobacteriaceae</taxon>
        <taxon>Mycobacterium</taxon>
    </lineage>
</organism>
<name>A0A9P3UVB7_9MYCO</name>